<dbReference type="EMBL" id="APPK01000011">
    <property type="protein sequence ID" value="ENV23695.1"/>
    <property type="molecule type" value="Genomic_DNA"/>
</dbReference>
<sequence>MAQNNDAGKGLLRLKWSWKKRKRITNQRLDKFGVVLLLLNILKICSL</sequence>
<name>N8YWT1_ACIBZ</name>
<dbReference type="Proteomes" id="UP000013270">
    <property type="component" value="Unassembled WGS sequence"/>
</dbReference>
<proteinExistence type="predicted"/>
<evidence type="ECO:0000313" key="1">
    <source>
        <dbReference type="EMBL" id="ENV23695.1"/>
    </source>
</evidence>
<accession>N8YWT1</accession>
<gene>
    <name evidence="1" type="ORF">F963_00422</name>
</gene>
<dbReference type="HOGENOM" id="CLU_3163447_0_0_6"/>
<protein>
    <submittedName>
        <fullName evidence="1">Uncharacterized protein</fullName>
    </submittedName>
</protein>
<organism evidence="1 2">
    <name type="scientific">Acinetobacter bereziniae NIPH 3</name>
    <dbReference type="NCBI Taxonomy" id="1217651"/>
    <lineage>
        <taxon>Bacteria</taxon>
        <taxon>Pseudomonadati</taxon>
        <taxon>Pseudomonadota</taxon>
        <taxon>Gammaproteobacteria</taxon>
        <taxon>Moraxellales</taxon>
        <taxon>Moraxellaceae</taxon>
        <taxon>Acinetobacter</taxon>
    </lineage>
</organism>
<evidence type="ECO:0000313" key="2">
    <source>
        <dbReference type="Proteomes" id="UP000013270"/>
    </source>
</evidence>
<reference evidence="1 2" key="1">
    <citation type="submission" date="2013-02" db="EMBL/GenBank/DDBJ databases">
        <title>The Genome Sequence of Acinetobacter bereziniae NIPH 3.</title>
        <authorList>
            <consortium name="The Broad Institute Genome Sequencing Platform"/>
            <consortium name="The Broad Institute Genome Sequencing Center for Infectious Disease"/>
            <person name="Cerqueira G."/>
            <person name="Feldgarden M."/>
            <person name="Courvalin P."/>
            <person name="Perichon B."/>
            <person name="Grillot-Courvalin C."/>
            <person name="Clermont D."/>
            <person name="Rocha E."/>
            <person name="Yoon E.-J."/>
            <person name="Nemec A."/>
            <person name="Walker B."/>
            <person name="Young S.K."/>
            <person name="Zeng Q."/>
            <person name="Gargeya S."/>
            <person name="Fitzgerald M."/>
            <person name="Haas B."/>
            <person name="Abouelleil A."/>
            <person name="Alvarado L."/>
            <person name="Arachchi H.M."/>
            <person name="Berlin A.M."/>
            <person name="Chapman S.B."/>
            <person name="Dewar J."/>
            <person name="Goldberg J."/>
            <person name="Griggs A."/>
            <person name="Gujja S."/>
            <person name="Hansen M."/>
            <person name="Howarth C."/>
            <person name="Imamovic A."/>
            <person name="Larimer J."/>
            <person name="McCowan C."/>
            <person name="Murphy C."/>
            <person name="Neiman D."/>
            <person name="Pearson M."/>
            <person name="Priest M."/>
            <person name="Roberts A."/>
            <person name="Saif S."/>
            <person name="Shea T."/>
            <person name="Sisk P."/>
            <person name="Sykes S."/>
            <person name="Wortman J."/>
            <person name="Nusbaum C."/>
            <person name="Birren B."/>
        </authorList>
    </citation>
    <scope>NUCLEOTIDE SEQUENCE [LARGE SCALE GENOMIC DNA]</scope>
    <source>
        <strain evidence="1 2">NIPH 3</strain>
    </source>
</reference>
<dbReference type="AlphaFoldDB" id="N8YWT1"/>
<comment type="caution">
    <text evidence="1">The sequence shown here is derived from an EMBL/GenBank/DDBJ whole genome shotgun (WGS) entry which is preliminary data.</text>
</comment>